<accession>A0ABS9VNZ8</accession>
<evidence type="ECO:0000313" key="3">
    <source>
        <dbReference type="EMBL" id="MCH8616709.1"/>
    </source>
</evidence>
<evidence type="ECO:0000313" key="4">
    <source>
        <dbReference type="Proteomes" id="UP001203058"/>
    </source>
</evidence>
<organism evidence="3 4">
    <name type="scientific">Sphingomonas telluris</name>
    <dbReference type="NCBI Taxonomy" id="2907998"/>
    <lineage>
        <taxon>Bacteria</taxon>
        <taxon>Pseudomonadati</taxon>
        <taxon>Pseudomonadota</taxon>
        <taxon>Alphaproteobacteria</taxon>
        <taxon>Sphingomonadales</taxon>
        <taxon>Sphingomonadaceae</taxon>
        <taxon>Sphingomonas</taxon>
    </lineage>
</organism>
<feature type="chain" id="PRO_5045680250" description="Acid-shock protein" evidence="2">
    <location>
        <begin position="22"/>
        <end position="52"/>
    </location>
</feature>
<gene>
    <name evidence="3" type="ORF">LZ016_11435</name>
</gene>
<feature type="compositionally biased region" description="Basic residues" evidence="1">
    <location>
        <begin position="33"/>
        <end position="42"/>
    </location>
</feature>
<sequence>MNKPLIASFVALGLMAGPALAANTAKAPTTTAKAKHSHAKKQNVKEDTSKAK</sequence>
<name>A0ABS9VNZ8_9SPHN</name>
<keyword evidence="2" id="KW-0732">Signal</keyword>
<feature type="signal peptide" evidence="2">
    <location>
        <begin position="1"/>
        <end position="21"/>
    </location>
</feature>
<evidence type="ECO:0008006" key="5">
    <source>
        <dbReference type="Google" id="ProtNLM"/>
    </source>
</evidence>
<feature type="compositionally biased region" description="Basic and acidic residues" evidence="1">
    <location>
        <begin position="43"/>
        <end position="52"/>
    </location>
</feature>
<feature type="region of interest" description="Disordered" evidence="1">
    <location>
        <begin position="24"/>
        <end position="52"/>
    </location>
</feature>
<comment type="caution">
    <text evidence="3">The sequence shown here is derived from an EMBL/GenBank/DDBJ whole genome shotgun (WGS) entry which is preliminary data.</text>
</comment>
<dbReference type="Proteomes" id="UP001203058">
    <property type="component" value="Unassembled WGS sequence"/>
</dbReference>
<reference evidence="3 4" key="1">
    <citation type="submission" date="2022-03" db="EMBL/GenBank/DDBJ databases">
        <authorList>
            <person name="Jo J.-H."/>
            <person name="Im W.-T."/>
        </authorList>
    </citation>
    <scope>NUCLEOTIDE SEQUENCE [LARGE SCALE GENOMIC DNA]</scope>
    <source>
        <strain evidence="3 4">SM33</strain>
    </source>
</reference>
<protein>
    <recommendedName>
        <fullName evidence="5">Acid-shock protein</fullName>
    </recommendedName>
</protein>
<dbReference type="EMBL" id="JAKZHW010000002">
    <property type="protein sequence ID" value="MCH8616709.1"/>
    <property type="molecule type" value="Genomic_DNA"/>
</dbReference>
<dbReference type="RefSeq" id="WP_241447606.1">
    <property type="nucleotide sequence ID" value="NZ_JAKZHW010000002.1"/>
</dbReference>
<evidence type="ECO:0000256" key="2">
    <source>
        <dbReference type="SAM" id="SignalP"/>
    </source>
</evidence>
<evidence type="ECO:0000256" key="1">
    <source>
        <dbReference type="SAM" id="MobiDB-lite"/>
    </source>
</evidence>
<keyword evidence="4" id="KW-1185">Reference proteome</keyword>
<proteinExistence type="predicted"/>